<dbReference type="AlphaFoldDB" id="A0A7S3GCU9"/>
<dbReference type="Gene3D" id="1.10.287.370">
    <property type="match status" value="1"/>
</dbReference>
<sequence length="141" mass="16179">MGRNEETLRSVSDLRRISARCEALAEEIAQNRQQMIEFDRKRQSNREAARALRKQIEEDKGKVWAYRGDFFVLQPKTTVIEQIEKEQAALEKAMDDARTEVKQKVAELHTISGYDEHAAATASAFAQLKPLQKGDTDLIRF</sequence>
<dbReference type="InterPro" id="IPR009053">
    <property type="entry name" value="Prefoldin"/>
</dbReference>
<name>A0A7S3GCU9_9EUKA</name>
<evidence type="ECO:0000256" key="2">
    <source>
        <dbReference type="ARBA" id="ARBA00022490"/>
    </source>
</evidence>
<dbReference type="PANTHER" id="PTHR21162">
    <property type="entry name" value="P53 AND DNA DAMAGE-REGULATED PROTEIN"/>
    <property type="match status" value="1"/>
</dbReference>
<gene>
    <name evidence="5" type="ORF">PBIL07802_LOCUS24570</name>
</gene>
<evidence type="ECO:0000256" key="4">
    <source>
        <dbReference type="SAM" id="Coils"/>
    </source>
</evidence>
<keyword evidence="4" id="KW-0175">Coiled coil</keyword>
<feature type="coiled-coil region" evidence="4">
    <location>
        <begin position="80"/>
        <end position="107"/>
    </location>
</feature>
<dbReference type="PANTHER" id="PTHR21162:SF0">
    <property type="entry name" value="P53 AND DNA DAMAGE-REGULATED PROTEIN 1"/>
    <property type="match status" value="1"/>
</dbReference>
<keyword evidence="2" id="KW-0963">Cytoplasm</keyword>
<evidence type="ECO:0000256" key="1">
    <source>
        <dbReference type="ARBA" id="ARBA00004496"/>
    </source>
</evidence>
<dbReference type="InterPro" id="IPR030482">
    <property type="entry name" value="PDRG1"/>
</dbReference>
<accession>A0A7S3GCU9</accession>
<evidence type="ECO:0008006" key="6">
    <source>
        <dbReference type="Google" id="ProtNLM"/>
    </source>
</evidence>
<evidence type="ECO:0000313" key="5">
    <source>
        <dbReference type="EMBL" id="CAE0262275.1"/>
    </source>
</evidence>
<proteinExistence type="predicted"/>
<organism evidence="5">
    <name type="scientific">Palpitomonas bilix</name>
    <dbReference type="NCBI Taxonomy" id="652834"/>
    <lineage>
        <taxon>Eukaryota</taxon>
        <taxon>Eukaryota incertae sedis</taxon>
    </lineage>
</organism>
<reference evidence="5" key="1">
    <citation type="submission" date="2021-01" db="EMBL/GenBank/DDBJ databases">
        <authorList>
            <person name="Corre E."/>
            <person name="Pelletier E."/>
            <person name="Niang G."/>
            <person name="Scheremetjew M."/>
            <person name="Finn R."/>
            <person name="Kale V."/>
            <person name="Holt S."/>
            <person name="Cochrane G."/>
            <person name="Meng A."/>
            <person name="Brown T."/>
            <person name="Cohen L."/>
        </authorList>
    </citation>
    <scope>NUCLEOTIDE SEQUENCE</scope>
    <source>
        <strain evidence="5">NIES-2562</strain>
    </source>
</reference>
<keyword evidence="3" id="KW-0143">Chaperone</keyword>
<dbReference type="EMBL" id="HBIB01037582">
    <property type="protein sequence ID" value="CAE0262275.1"/>
    <property type="molecule type" value="Transcribed_RNA"/>
</dbReference>
<comment type="subcellular location">
    <subcellularLocation>
        <location evidence="1">Cytoplasm</location>
    </subcellularLocation>
</comment>
<dbReference type="CDD" id="cd22860">
    <property type="entry name" value="PDRG1"/>
    <property type="match status" value="1"/>
</dbReference>
<dbReference type="GO" id="GO:0005737">
    <property type="term" value="C:cytoplasm"/>
    <property type="evidence" value="ECO:0007669"/>
    <property type="project" value="UniProtKB-SubCell"/>
</dbReference>
<protein>
    <recommendedName>
        <fullName evidence="6">P53 and DNA damage-regulated protein 1</fullName>
    </recommendedName>
</protein>
<dbReference type="SUPFAM" id="SSF46579">
    <property type="entry name" value="Prefoldin"/>
    <property type="match status" value="1"/>
</dbReference>
<evidence type="ECO:0000256" key="3">
    <source>
        <dbReference type="ARBA" id="ARBA00023186"/>
    </source>
</evidence>